<proteinExistence type="predicted"/>
<dbReference type="EMBL" id="UINC01228835">
    <property type="protein sequence ID" value="SVE60317.1"/>
    <property type="molecule type" value="Genomic_DNA"/>
</dbReference>
<gene>
    <name evidence="1" type="ORF">METZ01_LOCUS513171</name>
</gene>
<evidence type="ECO:0000313" key="1">
    <source>
        <dbReference type="EMBL" id="SVE60317.1"/>
    </source>
</evidence>
<sequence length="150" mass="17638">VSRLLINCRDLSYRAWEGEQDPYQSESVIWDLRQLNWNVEAGERVSFIYEDEEQKQVFWRLLLNKLKPKSGLLEIQSGVLVYSDEMLWTRARANAGLEENLKSKLFETQPWLNQRRVPLIQLYDRVGLSGRALKTPLADLPPHDQIKAWL</sequence>
<protein>
    <submittedName>
        <fullName evidence="1">Uncharacterized protein</fullName>
    </submittedName>
</protein>
<name>A0A383ETY8_9ZZZZ</name>
<dbReference type="AlphaFoldDB" id="A0A383ETY8"/>
<reference evidence="1" key="1">
    <citation type="submission" date="2018-05" db="EMBL/GenBank/DDBJ databases">
        <authorList>
            <person name="Lanie J.A."/>
            <person name="Ng W.-L."/>
            <person name="Kazmierczak K.M."/>
            <person name="Andrzejewski T.M."/>
            <person name="Davidsen T.M."/>
            <person name="Wayne K.J."/>
            <person name="Tettelin H."/>
            <person name="Glass J.I."/>
            <person name="Rusch D."/>
            <person name="Podicherti R."/>
            <person name="Tsui H.-C.T."/>
            <person name="Winkler M.E."/>
        </authorList>
    </citation>
    <scope>NUCLEOTIDE SEQUENCE</scope>
</reference>
<organism evidence="1">
    <name type="scientific">marine metagenome</name>
    <dbReference type="NCBI Taxonomy" id="408172"/>
    <lineage>
        <taxon>unclassified sequences</taxon>
        <taxon>metagenomes</taxon>
        <taxon>ecological metagenomes</taxon>
    </lineage>
</organism>
<accession>A0A383ETY8</accession>
<feature type="non-terminal residue" evidence="1">
    <location>
        <position position="150"/>
    </location>
</feature>
<feature type="non-terminal residue" evidence="1">
    <location>
        <position position="1"/>
    </location>
</feature>